<proteinExistence type="predicted"/>
<gene>
    <name evidence="1" type="ORF">MNBD_GAMMA20-1173</name>
</gene>
<reference evidence="1" key="1">
    <citation type="submission" date="2018-06" db="EMBL/GenBank/DDBJ databases">
        <authorList>
            <person name="Zhirakovskaya E."/>
        </authorList>
    </citation>
    <scope>NUCLEOTIDE SEQUENCE</scope>
</reference>
<name>A0A3B1AG16_9ZZZZ</name>
<protein>
    <submittedName>
        <fullName evidence="1">Cytochrome c family protein</fullName>
    </submittedName>
</protein>
<accession>A0A3B1AG16</accession>
<dbReference type="InterPro" id="IPR036280">
    <property type="entry name" value="Multihaem_cyt_sf"/>
</dbReference>
<dbReference type="EMBL" id="UOFU01000397">
    <property type="protein sequence ID" value="VAX04869.1"/>
    <property type="molecule type" value="Genomic_DNA"/>
</dbReference>
<evidence type="ECO:0000313" key="1">
    <source>
        <dbReference type="EMBL" id="VAX04869.1"/>
    </source>
</evidence>
<dbReference type="SUPFAM" id="SSF48695">
    <property type="entry name" value="Multiheme cytochromes"/>
    <property type="match status" value="1"/>
</dbReference>
<organism evidence="1">
    <name type="scientific">hydrothermal vent metagenome</name>
    <dbReference type="NCBI Taxonomy" id="652676"/>
    <lineage>
        <taxon>unclassified sequences</taxon>
        <taxon>metagenomes</taxon>
        <taxon>ecological metagenomes</taxon>
    </lineage>
</organism>
<sequence length="270" mass="28899">MRIICKIQLFIGLTFFLSVTSALADGWDPTSKAGARNSIADTRHNITVSYSSGGHVMDGWRNDYGAICVYCHTPHGANKQIQAPLWNRTVSYGNYTIYDKPTTLMRPVNQPGPSSLTCLSCHDGTIAIDSVLNMPFAGRSPDNSGASNNELGTSNTAFLDSWASNPAGLATANNHLVLGLEFGANPGPGPSTPGCAHCHAGGPNGFTVPVPDFRAFMLGTDLRNDHPVGITFPDTYTPVTDFNEPDVKLPGKMAFFDSNGNNYADKDEVR</sequence>
<feature type="non-terminal residue" evidence="1">
    <location>
        <position position="270"/>
    </location>
</feature>
<dbReference type="AlphaFoldDB" id="A0A3B1AG16"/>